<dbReference type="EMBL" id="JBBUTH010000001">
    <property type="protein sequence ID" value="MEK8049404.1"/>
    <property type="molecule type" value="Genomic_DNA"/>
</dbReference>
<evidence type="ECO:0000259" key="1">
    <source>
        <dbReference type="Pfam" id="PF19802"/>
    </source>
</evidence>
<dbReference type="RefSeq" id="WP_341409070.1">
    <property type="nucleotide sequence ID" value="NZ_JBBUTH010000001.1"/>
</dbReference>
<gene>
    <name evidence="2" type="ORF">AACH10_04045</name>
</gene>
<sequence>MHDAPSPAQITEAATLFLRERVMPALGGFQAATPEAQAAAGAVAAATAHHARVAANLLDIARRQLLEDPAVAAAEVQRLQALLDRPDTDLAALNQALAEAISTGRLSLDTHGLAEHLWHTTLAKLAVDQPNYATYRRAIGA</sequence>
<dbReference type="InterPro" id="IPR046252">
    <property type="entry name" value="DUF6285"/>
</dbReference>
<accession>A0ABU9CC18</accession>
<name>A0ABU9CC18_9BURK</name>
<proteinExistence type="predicted"/>
<feature type="domain" description="DUF6285" evidence="1">
    <location>
        <begin position="43"/>
        <end position="132"/>
    </location>
</feature>
<protein>
    <submittedName>
        <fullName evidence="2">DUF6285 domain-containing protein</fullName>
    </submittedName>
</protein>
<comment type="caution">
    <text evidence="2">The sequence shown here is derived from an EMBL/GenBank/DDBJ whole genome shotgun (WGS) entry which is preliminary data.</text>
</comment>
<organism evidence="2 3">
    <name type="scientific">Pseudaquabacterium inlustre</name>
    <dbReference type="NCBI Taxonomy" id="2984192"/>
    <lineage>
        <taxon>Bacteria</taxon>
        <taxon>Pseudomonadati</taxon>
        <taxon>Pseudomonadota</taxon>
        <taxon>Betaproteobacteria</taxon>
        <taxon>Burkholderiales</taxon>
        <taxon>Sphaerotilaceae</taxon>
        <taxon>Pseudaquabacterium</taxon>
    </lineage>
</organism>
<evidence type="ECO:0000313" key="2">
    <source>
        <dbReference type="EMBL" id="MEK8049404.1"/>
    </source>
</evidence>
<reference evidence="2 3" key="1">
    <citation type="submission" date="2024-04" db="EMBL/GenBank/DDBJ databases">
        <title>Novel species of the genus Ideonella isolated from streams.</title>
        <authorList>
            <person name="Lu H."/>
        </authorList>
    </citation>
    <scope>NUCLEOTIDE SEQUENCE [LARGE SCALE GENOMIC DNA]</scope>
    <source>
        <strain evidence="2 3">DXS22W</strain>
    </source>
</reference>
<keyword evidence="3" id="KW-1185">Reference proteome</keyword>
<dbReference type="Proteomes" id="UP001365405">
    <property type="component" value="Unassembled WGS sequence"/>
</dbReference>
<dbReference type="Pfam" id="PF19802">
    <property type="entry name" value="DUF6285"/>
    <property type="match status" value="1"/>
</dbReference>
<evidence type="ECO:0000313" key="3">
    <source>
        <dbReference type="Proteomes" id="UP001365405"/>
    </source>
</evidence>